<organism evidence="2 3">
    <name type="scientific">Brassica campestris</name>
    <name type="common">Field mustard</name>
    <dbReference type="NCBI Taxonomy" id="3711"/>
    <lineage>
        <taxon>Eukaryota</taxon>
        <taxon>Viridiplantae</taxon>
        <taxon>Streptophyta</taxon>
        <taxon>Embryophyta</taxon>
        <taxon>Tracheophyta</taxon>
        <taxon>Spermatophyta</taxon>
        <taxon>Magnoliopsida</taxon>
        <taxon>eudicotyledons</taxon>
        <taxon>Gunneridae</taxon>
        <taxon>Pentapetalae</taxon>
        <taxon>rosids</taxon>
        <taxon>malvids</taxon>
        <taxon>Brassicales</taxon>
        <taxon>Brassicaceae</taxon>
        <taxon>Brassiceae</taxon>
        <taxon>Brassica</taxon>
    </lineage>
</organism>
<name>A0A8D9M7M6_BRACM</name>
<evidence type="ECO:0000313" key="3">
    <source>
        <dbReference type="Proteomes" id="UP000694005"/>
    </source>
</evidence>
<sequence>CWRDIVQRYDDKKLQDDEVLRTLNWGQRTRTCDETGLEPNSSSGLSAAASG</sequence>
<feature type="region of interest" description="Disordered" evidence="1">
    <location>
        <begin position="31"/>
        <end position="51"/>
    </location>
</feature>
<proteinExistence type="predicted"/>
<reference evidence="2 3" key="1">
    <citation type="submission" date="2021-07" db="EMBL/GenBank/DDBJ databases">
        <authorList>
            <consortium name="Genoscope - CEA"/>
            <person name="William W."/>
        </authorList>
    </citation>
    <scope>NUCLEOTIDE SEQUENCE [LARGE SCALE GENOMIC DNA]</scope>
</reference>
<feature type="non-terminal residue" evidence="2">
    <location>
        <position position="1"/>
    </location>
</feature>
<evidence type="ECO:0000256" key="1">
    <source>
        <dbReference type="SAM" id="MobiDB-lite"/>
    </source>
</evidence>
<gene>
    <name evidence="2" type="ORF">BRAPAZ1V2_A07P14960.2</name>
</gene>
<feature type="compositionally biased region" description="Low complexity" evidence="1">
    <location>
        <begin position="41"/>
        <end position="51"/>
    </location>
</feature>
<dbReference type="EMBL" id="LS974623">
    <property type="protein sequence ID" value="CAG7901852.1"/>
    <property type="molecule type" value="Genomic_DNA"/>
</dbReference>
<feature type="non-terminal residue" evidence="2">
    <location>
        <position position="51"/>
    </location>
</feature>
<dbReference type="Proteomes" id="UP000694005">
    <property type="component" value="Chromosome A07"/>
</dbReference>
<dbReference type="AlphaFoldDB" id="A0A8D9M7M6"/>
<accession>A0A8D9M7M6</accession>
<dbReference type="Gramene" id="A07p14960.2_BraZ1">
    <property type="protein sequence ID" value="A07p14960.2_BraZ1.CDS"/>
    <property type="gene ID" value="A07g14960.2_BraZ1"/>
</dbReference>
<evidence type="ECO:0000313" key="2">
    <source>
        <dbReference type="EMBL" id="CAG7901852.1"/>
    </source>
</evidence>
<protein>
    <submittedName>
        <fullName evidence="2">Uncharacterized protein</fullName>
    </submittedName>
</protein>